<keyword evidence="1" id="KW-0812">Transmembrane</keyword>
<dbReference type="PROSITE" id="PS50206">
    <property type="entry name" value="RHODANESE_3"/>
    <property type="match status" value="1"/>
</dbReference>
<keyword evidence="1" id="KW-0472">Membrane</keyword>
<reference evidence="3 4" key="1">
    <citation type="submission" date="2019-03" db="EMBL/GenBank/DDBJ databases">
        <title>Metabolic potential of uncultured bacteria and archaea associated with petroleum seepage in deep-sea sediments.</title>
        <authorList>
            <person name="Dong X."/>
            <person name="Hubert C."/>
        </authorList>
    </citation>
    <scope>NUCLEOTIDE SEQUENCE [LARGE SCALE GENOMIC DNA]</scope>
    <source>
        <strain evidence="3">E44_bin18</strain>
    </source>
</reference>
<dbReference type="Pfam" id="PF00581">
    <property type="entry name" value="Rhodanese"/>
    <property type="match status" value="1"/>
</dbReference>
<sequence length="174" mass="19707">MDRKSFVIAVAIFLFSALVGFIYNSVYPKGIPLIRHKVRVGDTLVIQPAQQPSDTHVASKVLGLEETFRAYESGEAFFLDARPRSEYEKGHISGAFSLPEFGFDEVYFSISELLSPEMHLIVYCQGEDCDESMIVSQRLLEMGYKRVDIFLGGWPEWKNAGYPTEEGPPEQEEE</sequence>
<dbReference type="InterPro" id="IPR036873">
    <property type="entry name" value="Rhodanese-like_dom_sf"/>
</dbReference>
<gene>
    <name evidence="3" type="ORF">E3J62_10600</name>
</gene>
<feature type="transmembrane region" description="Helical" evidence="1">
    <location>
        <begin position="6"/>
        <end position="27"/>
    </location>
</feature>
<comment type="caution">
    <text evidence="3">The sequence shown here is derived from an EMBL/GenBank/DDBJ whole genome shotgun (WGS) entry which is preliminary data.</text>
</comment>
<evidence type="ECO:0000313" key="4">
    <source>
        <dbReference type="Proteomes" id="UP000315525"/>
    </source>
</evidence>
<evidence type="ECO:0000313" key="3">
    <source>
        <dbReference type="EMBL" id="TET44396.1"/>
    </source>
</evidence>
<dbReference type="SUPFAM" id="SSF52821">
    <property type="entry name" value="Rhodanese/Cell cycle control phosphatase"/>
    <property type="match status" value="1"/>
</dbReference>
<evidence type="ECO:0000256" key="1">
    <source>
        <dbReference type="SAM" id="Phobius"/>
    </source>
</evidence>
<protein>
    <submittedName>
        <fullName evidence="3">Rhodanese-like domain-containing protein</fullName>
    </submittedName>
</protein>
<keyword evidence="1" id="KW-1133">Transmembrane helix</keyword>
<dbReference type="CDD" id="cd00158">
    <property type="entry name" value="RHOD"/>
    <property type="match status" value="1"/>
</dbReference>
<dbReference type="AlphaFoldDB" id="A0A523UPF9"/>
<proteinExistence type="predicted"/>
<name>A0A523UPF9_UNCT6</name>
<dbReference type="SMART" id="SM00450">
    <property type="entry name" value="RHOD"/>
    <property type="match status" value="1"/>
</dbReference>
<dbReference type="PANTHER" id="PTHR43031:SF18">
    <property type="entry name" value="RHODANESE-RELATED SULFURTRANSFERASES"/>
    <property type="match status" value="1"/>
</dbReference>
<dbReference type="InterPro" id="IPR001763">
    <property type="entry name" value="Rhodanese-like_dom"/>
</dbReference>
<dbReference type="PANTHER" id="PTHR43031">
    <property type="entry name" value="FAD-DEPENDENT OXIDOREDUCTASE"/>
    <property type="match status" value="1"/>
</dbReference>
<evidence type="ECO:0000259" key="2">
    <source>
        <dbReference type="PROSITE" id="PS50206"/>
    </source>
</evidence>
<dbReference type="InterPro" id="IPR050229">
    <property type="entry name" value="GlpE_sulfurtransferase"/>
</dbReference>
<dbReference type="Gene3D" id="3.40.250.10">
    <property type="entry name" value="Rhodanese-like domain"/>
    <property type="match status" value="1"/>
</dbReference>
<feature type="domain" description="Rhodanese" evidence="2">
    <location>
        <begin position="72"/>
        <end position="166"/>
    </location>
</feature>
<organism evidence="3 4">
    <name type="scientific">candidate division TA06 bacterium</name>
    <dbReference type="NCBI Taxonomy" id="2250710"/>
    <lineage>
        <taxon>Bacteria</taxon>
        <taxon>Bacteria division TA06</taxon>
    </lineage>
</organism>
<accession>A0A523UPF9</accession>
<dbReference type="Proteomes" id="UP000315525">
    <property type="component" value="Unassembled WGS sequence"/>
</dbReference>
<dbReference type="EMBL" id="SOJN01000127">
    <property type="protein sequence ID" value="TET44396.1"/>
    <property type="molecule type" value="Genomic_DNA"/>
</dbReference>